<keyword evidence="3" id="KW-1185">Reference proteome</keyword>
<dbReference type="SUPFAM" id="SSF52833">
    <property type="entry name" value="Thioredoxin-like"/>
    <property type="match status" value="1"/>
</dbReference>
<name>A0A9P4Q5P7_9PEZI</name>
<dbReference type="Proteomes" id="UP000799441">
    <property type="component" value="Unassembled WGS sequence"/>
</dbReference>
<organism evidence="2 3">
    <name type="scientific">Polychaeton citri CBS 116435</name>
    <dbReference type="NCBI Taxonomy" id="1314669"/>
    <lineage>
        <taxon>Eukaryota</taxon>
        <taxon>Fungi</taxon>
        <taxon>Dikarya</taxon>
        <taxon>Ascomycota</taxon>
        <taxon>Pezizomycotina</taxon>
        <taxon>Dothideomycetes</taxon>
        <taxon>Dothideomycetidae</taxon>
        <taxon>Capnodiales</taxon>
        <taxon>Capnodiaceae</taxon>
        <taxon>Polychaeton</taxon>
    </lineage>
</organism>
<dbReference type="Gene3D" id="3.40.30.10">
    <property type="entry name" value="Glutaredoxin"/>
    <property type="match status" value="1"/>
</dbReference>
<dbReference type="AlphaFoldDB" id="A0A9P4Q5P7"/>
<evidence type="ECO:0000259" key="1">
    <source>
        <dbReference type="Pfam" id="PF01323"/>
    </source>
</evidence>
<protein>
    <submittedName>
        <fullName evidence="2">Thioredoxin-like protein</fullName>
    </submittedName>
</protein>
<dbReference type="EMBL" id="MU003824">
    <property type="protein sequence ID" value="KAF2718492.1"/>
    <property type="molecule type" value="Genomic_DNA"/>
</dbReference>
<dbReference type="GO" id="GO:0016491">
    <property type="term" value="F:oxidoreductase activity"/>
    <property type="evidence" value="ECO:0007669"/>
    <property type="project" value="InterPro"/>
</dbReference>
<accession>A0A9P4Q5P7</accession>
<evidence type="ECO:0000313" key="2">
    <source>
        <dbReference type="EMBL" id="KAF2718492.1"/>
    </source>
</evidence>
<dbReference type="PANTHER" id="PTHR13887:SF41">
    <property type="entry name" value="THIOREDOXIN SUPERFAMILY PROTEIN"/>
    <property type="match status" value="1"/>
</dbReference>
<dbReference type="Pfam" id="PF01323">
    <property type="entry name" value="DSBA"/>
    <property type="match status" value="1"/>
</dbReference>
<comment type="caution">
    <text evidence="2">The sequence shown here is derived from an EMBL/GenBank/DDBJ whole genome shotgun (WGS) entry which is preliminary data.</text>
</comment>
<dbReference type="OrthoDB" id="1930760at2759"/>
<proteinExistence type="predicted"/>
<reference evidence="2" key="1">
    <citation type="journal article" date="2020" name="Stud. Mycol.">
        <title>101 Dothideomycetes genomes: a test case for predicting lifestyles and emergence of pathogens.</title>
        <authorList>
            <person name="Haridas S."/>
            <person name="Albert R."/>
            <person name="Binder M."/>
            <person name="Bloem J."/>
            <person name="Labutti K."/>
            <person name="Salamov A."/>
            <person name="Andreopoulos B."/>
            <person name="Baker S."/>
            <person name="Barry K."/>
            <person name="Bills G."/>
            <person name="Bluhm B."/>
            <person name="Cannon C."/>
            <person name="Castanera R."/>
            <person name="Culley D."/>
            <person name="Daum C."/>
            <person name="Ezra D."/>
            <person name="Gonzalez J."/>
            <person name="Henrissat B."/>
            <person name="Kuo A."/>
            <person name="Liang C."/>
            <person name="Lipzen A."/>
            <person name="Lutzoni F."/>
            <person name="Magnuson J."/>
            <person name="Mondo S."/>
            <person name="Nolan M."/>
            <person name="Ohm R."/>
            <person name="Pangilinan J."/>
            <person name="Park H.-J."/>
            <person name="Ramirez L."/>
            <person name="Alfaro M."/>
            <person name="Sun H."/>
            <person name="Tritt A."/>
            <person name="Yoshinaga Y."/>
            <person name="Zwiers L.-H."/>
            <person name="Turgeon B."/>
            <person name="Goodwin S."/>
            <person name="Spatafora J."/>
            <person name="Crous P."/>
            <person name="Grigoriev I."/>
        </authorList>
    </citation>
    <scope>NUCLEOTIDE SEQUENCE</scope>
    <source>
        <strain evidence="2">CBS 116435</strain>
    </source>
</reference>
<gene>
    <name evidence="2" type="ORF">K431DRAFT_230695</name>
</gene>
<dbReference type="CDD" id="cd03024">
    <property type="entry name" value="DsbA_FrnE"/>
    <property type="match status" value="1"/>
</dbReference>
<feature type="domain" description="DSBA-like thioredoxin" evidence="1">
    <location>
        <begin position="5"/>
        <end position="206"/>
    </location>
</feature>
<dbReference type="PANTHER" id="PTHR13887">
    <property type="entry name" value="GLUTATHIONE S-TRANSFERASE KAPPA"/>
    <property type="match status" value="1"/>
</dbReference>
<dbReference type="InterPro" id="IPR036249">
    <property type="entry name" value="Thioredoxin-like_sf"/>
</dbReference>
<evidence type="ECO:0000313" key="3">
    <source>
        <dbReference type="Proteomes" id="UP000799441"/>
    </source>
</evidence>
<sequence length="227" mass="24619">MTNYTIAITSDTVCPWCYVGKNRLDSAIASHKRQHPDDTFAVSWHPFYLNPDAASSIDKQAFYVSKFGTQRTSMMQAHLARLGAQVGIKFAFGGKTGNTRDSHRVIQMGKAKGGDEGQGRVVEELFKAYFENEEDITSRGVLVRRAVAAGLDEAEVEDWLDSGKGGDEVDSEVKAARASFVGGVPNFRINGAYEIQGAEEPGTFLEVFKEIKDKGIGGGVVAGENTC</sequence>
<dbReference type="InterPro" id="IPR001853">
    <property type="entry name" value="DSBA-like_thioredoxin_dom"/>
</dbReference>